<evidence type="ECO:0000256" key="8">
    <source>
        <dbReference type="SAM" id="Phobius"/>
    </source>
</evidence>
<organism evidence="9 10">
    <name type="scientific">Roseovarius atlanticus</name>
    <dbReference type="NCBI Taxonomy" id="1641875"/>
    <lineage>
        <taxon>Bacteria</taxon>
        <taxon>Pseudomonadati</taxon>
        <taxon>Pseudomonadota</taxon>
        <taxon>Alphaproteobacteria</taxon>
        <taxon>Rhodobacterales</taxon>
        <taxon>Roseobacteraceae</taxon>
        <taxon>Roseovarius</taxon>
    </lineage>
</organism>
<keyword evidence="3" id="KW-0813">Transport</keyword>
<evidence type="ECO:0000256" key="7">
    <source>
        <dbReference type="ARBA" id="ARBA00023136"/>
    </source>
</evidence>
<dbReference type="Pfam" id="PF01032">
    <property type="entry name" value="FecCD"/>
    <property type="match status" value="1"/>
</dbReference>
<evidence type="ECO:0000256" key="4">
    <source>
        <dbReference type="ARBA" id="ARBA00022475"/>
    </source>
</evidence>
<dbReference type="SUPFAM" id="SSF81345">
    <property type="entry name" value="ABC transporter involved in vitamin B12 uptake, BtuC"/>
    <property type="match status" value="1"/>
</dbReference>
<dbReference type="OrthoDB" id="9796260at2"/>
<feature type="transmembrane region" description="Helical" evidence="8">
    <location>
        <begin position="288"/>
        <end position="308"/>
    </location>
</feature>
<sequence length="314" mass="33617">MHRRRLIVLAVLFVASAVAYMTIGARGNWGFVLEFRGAKLAALCLVAVALSTSTVLFQTITQNRILTPSIMGFDELFVLIVAMGVFVFGMTDYLVVTSWVQFVVSLVLMTGASLLLFGTLLLQERPDLMRMILTGLVLTVLFRSLRTLLVRMLDPNEFSVVQVSSYARFHQIETGLLAIATVTIGAALIGAWAIRHRLDVLSLGREAAINLGENVRRGTLQVLVLIGVLVSVATALVGPTAFLGLLVVSIAHAVTPTGRHAVLLVSAALISGTTLVGGQALLERVFGLVTPLTVVIDLAGGVLFLVLVMKGSKR</sequence>
<name>A0A0T5NRV9_9RHOB</name>
<comment type="similarity">
    <text evidence="2">Belongs to the binding-protein-dependent transport system permease family. FecCD subfamily.</text>
</comment>
<dbReference type="STRING" id="1641875.XM53_15395"/>
<dbReference type="PANTHER" id="PTHR30472:SF19">
    <property type="entry name" value="PETROBACTIN IMPORT SYSTEM PERMEASE PROTEIN YCLO"/>
    <property type="match status" value="1"/>
</dbReference>
<feature type="transmembrane region" description="Helical" evidence="8">
    <location>
        <begin position="102"/>
        <end position="122"/>
    </location>
</feature>
<protein>
    <recommendedName>
        <fullName evidence="11">Enterobactin ABC transporter permease</fullName>
    </recommendedName>
</protein>
<dbReference type="PATRIC" id="fig|1641875.4.peg.889"/>
<keyword evidence="10" id="KW-1185">Reference proteome</keyword>
<gene>
    <name evidence="9" type="ORF">XM53_15395</name>
</gene>
<dbReference type="InterPro" id="IPR037294">
    <property type="entry name" value="ABC_BtuC-like"/>
</dbReference>
<evidence type="ECO:0000256" key="5">
    <source>
        <dbReference type="ARBA" id="ARBA00022692"/>
    </source>
</evidence>
<comment type="caution">
    <text evidence="9">The sequence shown here is derived from an EMBL/GenBank/DDBJ whole genome shotgun (WGS) entry which is preliminary data.</text>
</comment>
<dbReference type="InterPro" id="IPR000522">
    <property type="entry name" value="ABC_transptr_permease_BtuC"/>
</dbReference>
<dbReference type="EMBL" id="LAXJ01000018">
    <property type="protein sequence ID" value="KRS11653.1"/>
    <property type="molecule type" value="Genomic_DNA"/>
</dbReference>
<reference evidence="9 10" key="1">
    <citation type="submission" date="2015-04" db="EMBL/GenBank/DDBJ databases">
        <title>The draft genome sequence of Roseovarius sp.R12b.</title>
        <authorList>
            <person name="Li G."/>
            <person name="Lai Q."/>
            <person name="Shao Z."/>
            <person name="Yan P."/>
        </authorList>
    </citation>
    <scope>NUCLEOTIDE SEQUENCE [LARGE SCALE GENOMIC DNA]</scope>
    <source>
        <strain evidence="9 10">R12B</strain>
    </source>
</reference>
<dbReference type="GO" id="GO:0033214">
    <property type="term" value="P:siderophore-iron import into cell"/>
    <property type="evidence" value="ECO:0007669"/>
    <property type="project" value="TreeGrafter"/>
</dbReference>
<evidence type="ECO:0000256" key="3">
    <source>
        <dbReference type="ARBA" id="ARBA00022448"/>
    </source>
</evidence>
<dbReference type="RefSeq" id="WP_057794884.1">
    <property type="nucleotide sequence ID" value="NZ_LAXJ01000018.1"/>
</dbReference>
<evidence type="ECO:0008006" key="11">
    <source>
        <dbReference type="Google" id="ProtNLM"/>
    </source>
</evidence>
<feature type="transmembrane region" description="Helical" evidence="8">
    <location>
        <begin position="35"/>
        <end position="56"/>
    </location>
</feature>
<proteinExistence type="inferred from homology"/>
<dbReference type="PANTHER" id="PTHR30472">
    <property type="entry name" value="FERRIC ENTEROBACTIN TRANSPORT SYSTEM PERMEASE PROTEIN"/>
    <property type="match status" value="1"/>
</dbReference>
<feature type="transmembrane region" description="Helical" evidence="8">
    <location>
        <begin position="222"/>
        <end position="248"/>
    </location>
</feature>
<evidence type="ECO:0000256" key="2">
    <source>
        <dbReference type="ARBA" id="ARBA00007935"/>
    </source>
</evidence>
<comment type="subcellular location">
    <subcellularLocation>
        <location evidence="1">Cell membrane</location>
        <topology evidence="1">Multi-pass membrane protein</topology>
    </subcellularLocation>
</comment>
<evidence type="ECO:0000313" key="9">
    <source>
        <dbReference type="EMBL" id="KRS11653.1"/>
    </source>
</evidence>
<evidence type="ECO:0000313" key="10">
    <source>
        <dbReference type="Proteomes" id="UP000051295"/>
    </source>
</evidence>
<feature type="transmembrane region" description="Helical" evidence="8">
    <location>
        <begin position="76"/>
        <end position="96"/>
    </location>
</feature>
<keyword evidence="4" id="KW-1003">Cell membrane</keyword>
<feature type="transmembrane region" description="Helical" evidence="8">
    <location>
        <begin position="260"/>
        <end position="282"/>
    </location>
</feature>
<keyword evidence="5 8" id="KW-0812">Transmembrane</keyword>
<dbReference type="GO" id="GO:0022857">
    <property type="term" value="F:transmembrane transporter activity"/>
    <property type="evidence" value="ECO:0007669"/>
    <property type="project" value="InterPro"/>
</dbReference>
<dbReference type="GO" id="GO:0005886">
    <property type="term" value="C:plasma membrane"/>
    <property type="evidence" value="ECO:0007669"/>
    <property type="project" value="UniProtKB-SubCell"/>
</dbReference>
<feature type="transmembrane region" description="Helical" evidence="8">
    <location>
        <begin position="175"/>
        <end position="194"/>
    </location>
</feature>
<evidence type="ECO:0000256" key="6">
    <source>
        <dbReference type="ARBA" id="ARBA00022989"/>
    </source>
</evidence>
<keyword evidence="7 8" id="KW-0472">Membrane</keyword>
<keyword evidence="6 8" id="KW-1133">Transmembrane helix</keyword>
<dbReference type="Gene3D" id="1.10.3470.10">
    <property type="entry name" value="ABC transporter involved in vitamin B12 uptake, BtuC"/>
    <property type="match status" value="1"/>
</dbReference>
<dbReference type="AlphaFoldDB" id="A0A0T5NRV9"/>
<accession>A0A0T5NRV9</accession>
<dbReference type="Proteomes" id="UP000051295">
    <property type="component" value="Unassembled WGS sequence"/>
</dbReference>
<evidence type="ECO:0000256" key="1">
    <source>
        <dbReference type="ARBA" id="ARBA00004651"/>
    </source>
</evidence>